<comment type="caution">
    <text evidence="2">The sequence shown here is derived from an EMBL/GenBank/DDBJ whole genome shotgun (WGS) entry which is preliminary data.</text>
</comment>
<name>A0ABV9CZV9_9GAMM</name>
<dbReference type="EMBL" id="JBHSEU010000011">
    <property type="protein sequence ID" value="MFC4538776.1"/>
    <property type="molecule type" value="Genomic_DNA"/>
</dbReference>
<gene>
    <name evidence="2" type="ORF">ACFO0U_08330</name>
</gene>
<evidence type="ECO:0000313" key="3">
    <source>
        <dbReference type="Proteomes" id="UP001596030"/>
    </source>
</evidence>
<keyword evidence="1" id="KW-0812">Transmembrane</keyword>
<dbReference type="Proteomes" id="UP001596030">
    <property type="component" value="Unassembled WGS sequence"/>
</dbReference>
<evidence type="ECO:0000256" key="1">
    <source>
        <dbReference type="SAM" id="Phobius"/>
    </source>
</evidence>
<sequence>MRKFSEEEQVIIRRLVKGNGYSRNIVNLIDDRGLDGVRFSMDRTTLSAELLFEAIGKEPSDDEVRRMGDRQDSIAKMILSYVALFRYLEKYDLVITYKPADSSENVIEFGKGAEDLPAHHWKLNDKSLAGLVSEYYDKEIIPTHPLKHLVENSFIPDDEKRFKSQMRATWTAIWTSITIGILSLSVGGTLIYLNVSDKT</sequence>
<keyword evidence="1" id="KW-1133">Transmembrane helix</keyword>
<reference evidence="3" key="1">
    <citation type="journal article" date="2019" name="Int. J. Syst. Evol. Microbiol.">
        <title>The Global Catalogue of Microorganisms (GCM) 10K type strain sequencing project: providing services to taxonomists for standard genome sequencing and annotation.</title>
        <authorList>
            <consortium name="The Broad Institute Genomics Platform"/>
            <consortium name="The Broad Institute Genome Sequencing Center for Infectious Disease"/>
            <person name="Wu L."/>
            <person name="Ma J."/>
        </authorList>
    </citation>
    <scope>NUCLEOTIDE SEQUENCE [LARGE SCALE GENOMIC DNA]</scope>
    <source>
        <strain evidence="3">CGMCC 1.12121</strain>
    </source>
</reference>
<feature type="transmembrane region" description="Helical" evidence="1">
    <location>
        <begin position="170"/>
        <end position="193"/>
    </location>
</feature>
<proteinExistence type="predicted"/>
<dbReference type="RefSeq" id="WP_246975966.1">
    <property type="nucleotide sequence ID" value="NZ_JAKGAN010000009.1"/>
</dbReference>
<keyword evidence="1" id="KW-0472">Membrane</keyword>
<protein>
    <submittedName>
        <fullName evidence="2">Uncharacterized protein</fullName>
    </submittedName>
</protein>
<accession>A0ABV9CZV9</accession>
<evidence type="ECO:0000313" key="2">
    <source>
        <dbReference type="EMBL" id="MFC4538776.1"/>
    </source>
</evidence>
<organism evidence="2 3">
    <name type="scientific">Chromohalobacter sarecensis</name>
    <dbReference type="NCBI Taxonomy" id="245294"/>
    <lineage>
        <taxon>Bacteria</taxon>
        <taxon>Pseudomonadati</taxon>
        <taxon>Pseudomonadota</taxon>
        <taxon>Gammaproteobacteria</taxon>
        <taxon>Oceanospirillales</taxon>
        <taxon>Halomonadaceae</taxon>
        <taxon>Chromohalobacter</taxon>
    </lineage>
</organism>
<keyword evidence="3" id="KW-1185">Reference proteome</keyword>